<evidence type="ECO:0000313" key="1">
    <source>
        <dbReference type="EMBL" id="VDN15572.1"/>
    </source>
</evidence>
<accession>A0A3P7P5X0</accession>
<dbReference type="OrthoDB" id="10642709at2759"/>
<protein>
    <submittedName>
        <fullName evidence="1">Uncharacterized protein</fullName>
    </submittedName>
</protein>
<evidence type="ECO:0000313" key="2">
    <source>
        <dbReference type="Proteomes" id="UP000281553"/>
    </source>
</evidence>
<dbReference type="Proteomes" id="UP000281553">
    <property type="component" value="Unassembled WGS sequence"/>
</dbReference>
<gene>
    <name evidence="1" type="ORF">DILT_LOCUS11403</name>
</gene>
<organism evidence="1 2">
    <name type="scientific">Dibothriocephalus latus</name>
    <name type="common">Fish tapeworm</name>
    <name type="synonym">Diphyllobothrium latum</name>
    <dbReference type="NCBI Taxonomy" id="60516"/>
    <lineage>
        <taxon>Eukaryota</taxon>
        <taxon>Metazoa</taxon>
        <taxon>Spiralia</taxon>
        <taxon>Lophotrochozoa</taxon>
        <taxon>Platyhelminthes</taxon>
        <taxon>Cestoda</taxon>
        <taxon>Eucestoda</taxon>
        <taxon>Diphyllobothriidea</taxon>
        <taxon>Diphyllobothriidae</taxon>
        <taxon>Dibothriocephalus</taxon>
    </lineage>
</organism>
<dbReference type="EMBL" id="UYRU01062944">
    <property type="protein sequence ID" value="VDN15572.1"/>
    <property type="molecule type" value="Genomic_DNA"/>
</dbReference>
<reference evidence="1 2" key="1">
    <citation type="submission" date="2018-11" db="EMBL/GenBank/DDBJ databases">
        <authorList>
            <consortium name="Pathogen Informatics"/>
        </authorList>
    </citation>
    <scope>NUCLEOTIDE SEQUENCE [LARGE SCALE GENOMIC DNA]</scope>
</reference>
<name>A0A3P7P5X0_DIBLA</name>
<keyword evidence="2" id="KW-1185">Reference proteome</keyword>
<proteinExistence type="predicted"/>
<sequence length="163" mass="18025">MQIHSTGPESPLPSSAPKAAAVEDSLVNHVAADLGYCRLDEAPCEEVRLWSNARGSPSAWMWDIADDHQLFQTPVYTSPPSESEALLHTLSRALPNLPHSPHFPQLEDESLRPNLEICFIPNWGIIISSNNRMTVLEQHDLWSVGMTPPVCFRPNLASLLPSP</sequence>
<dbReference type="AlphaFoldDB" id="A0A3P7P5X0"/>